<name>C8VWP6_DESAS</name>
<dbReference type="HOGENOM" id="CLU_1851909_0_0_9"/>
<evidence type="ECO:0000313" key="2">
    <source>
        <dbReference type="Proteomes" id="UP000002217"/>
    </source>
</evidence>
<dbReference type="STRING" id="485916.Dtox_3702"/>
<accession>C8VWP6</accession>
<keyword evidence="2" id="KW-1185">Reference proteome</keyword>
<dbReference type="AlphaFoldDB" id="C8VWP6"/>
<organism evidence="1 2">
    <name type="scientific">Desulfofarcimen acetoxidans (strain ATCC 49208 / DSM 771 / KCTC 5769 / VKM B-1644 / 5575)</name>
    <name type="common">Desulfotomaculum acetoxidans</name>
    <dbReference type="NCBI Taxonomy" id="485916"/>
    <lineage>
        <taxon>Bacteria</taxon>
        <taxon>Bacillati</taxon>
        <taxon>Bacillota</taxon>
        <taxon>Clostridia</taxon>
        <taxon>Eubacteriales</taxon>
        <taxon>Peptococcaceae</taxon>
        <taxon>Desulfofarcimen</taxon>
    </lineage>
</organism>
<gene>
    <name evidence="1" type="ordered locus">Dtox_3702</name>
</gene>
<reference evidence="1 2" key="1">
    <citation type="journal article" date="2009" name="Stand. Genomic Sci.">
        <title>Complete genome sequence of Desulfotomaculum acetoxidans type strain (5575).</title>
        <authorList>
            <person name="Spring S."/>
            <person name="Lapidus A."/>
            <person name="Schroder M."/>
            <person name="Gleim D."/>
            <person name="Sims D."/>
            <person name="Meincke L."/>
            <person name="Glavina Del Rio T."/>
            <person name="Tice H."/>
            <person name="Copeland A."/>
            <person name="Cheng J.F."/>
            <person name="Lucas S."/>
            <person name="Chen F."/>
            <person name="Nolan M."/>
            <person name="Bruce D."/>
            <person name="Goodwin L."/>
            <person name="Pitluck S."/>
            <person name="Ivanova N."/>
            <person name="Mavromatis K."/>
            <person name="Mikhailova N."/>
            <person name="Pati A."/>
            <person name="Chen A."/>
            <person name="Palaniappan K."/>
            <person name="Land M."/>
            <person name="Hauser L."/>
            <person name="Chang Y.J."/>
            <person name="Jeffries C.D."/>
            <person name="Chain P."/>
            <person name="Saunders E."/>
            <person name="Brettin T."/>
            <person name="Detter J.C."/>
            <person name="Goker M."/>
            <person name="Bristow J."/>
            <person name="Eisen J.A."/>
            <person name="Markowitz V."/>
            <person name="Hugenholtz P."/>
            <person name="Kyrpides N.C."/>
            <person name="Klenk H.P."/>
            <person name="Han C."/>
        </authorList>
    </citation>
    <scope>NUCLEOTIDE SEQUENCE [LARGE SCALE GENOMIC DNA]</scope>
    <source>
        <strain evidence="2">ATCC 49208 / DSM 771 / VKM B-1644</strain>
    </source>
</reference>
<dbReference type="Proteomes" id="UP000002217">
    <property type="component" value="Chromosome"/>
</dbReference>
<proteinExistence type="predicted"/>
<evidence type="ECO:0000313" key="1">
    <source>
        <dbReference type="EMBL" id="ACV64410.1"/>
    </source>
</evidence>
<dbReference type="EMBL" id="CP001720">
    <property type="protein sequence ID" value="ACV64410.1"/>
    <property type="molecule type" value="Genomic_DNA"/>
</dbReference>
<protein>
    <submittedName>
        <fullName evidence="1">Uncharacterized protein</fullName>
    </submittedName>
</protein>
<sequence>MIYINYLFNDILNQLTDYGVNITVNGGQVRLQMPWPPDQAPPDVRFLLRQLKTHASHIQSQPISLYAKNFYGGPNSLPAQEWQKLYQKTVTKIKHTKQQDEYSRLLIEALYYNNCYRFLTHKKGINPYKHVVENLIMS</sequence>
<dbReference type="KEGG" id="dae:Dtox_3702"/>